<keyword evidence="5 7" id="KW-0238">DNA-binding</keyword>
<dbReference type="InterPro" id="IPR036251">
    <property type="entry name" value="Arg_repress_C_sf"/>
</dbReference>
<evidence type="ECO:0000256" key="2">
    <source>
        <dbReference type="ARBA" id="ARBA00008316"/>
    </source>
</evidence>
<dbReference type="Pfam" id="PF02863">
    <property type="entry name" value="Arg_repressor_C"/>
    <property type="match status" value="1"/>
</dbReference>
<dbReference type="GO" id="GO:0003700">
    <property type="term" value="F:DNA-binding transcription factor activity"/>
    <property type="evidence" value="ECO:0007669"/>
    <property type="project" value="UniProtKB-UniRule"/>
</dbReference>
<name>A0A2Z5Y3G0_9ENTE</name>
<keyword evidence="6 7" id="KW-0804">Transcription</keyword>
<dbReference type="GO" id="GO:0003677">
    <property type="term" value="F:DNA binding"/>
    <property type="evidence" value="ECO:0007669"/>
    <property type="project" value="UniProtKB-KW"/>
</dbReference>
<evidence type="ECO:0000259" key="10">
    <source>
        <dbReference type="Pfam" id="PF02863"/>
    </source>
</evidence>
<evidence type="ECO:0000313" key="11">
    <source>
        <dbReference type="EMBL" id="BBC61389.1"/>
    </source>
</evidence>
<protein>
    <recommendedName>
        <fullName evidence="7 8">Arginine repressor</fullName>
    </recommendedName>
</protein>
<dbReference type="InterPro" id="IPR020900">
    <property type="entry name" value="Arg_repress_DNA-bd"/>
</dbReference>
<dbReference type="PANTHER" id="PTHR34471:SF1">
    <property type="entry name" value="ARGININE REPRESSOR"/>
    <property type="match status" value="1"/>
</dbReference>
<evidence type="ECO:0000259" key="9">
    <source>
        <dbReference type="Pfam" id="PF01316"/>
    </source>
</evidence>
<dbReference type="InterPro" id="IPR001669">
    <property type="entry name" value="Arg_repress"/>
</dbReference>
<dbReference type="Pfam" id="PF01316">
    <property type="entry name" value="Arg_repressor"/>
    <property type="match status" value="1"/>
</dbReference>
<comment type="subcellular location">
    <subcellularLocation>
        <location evidence="1 7">Cytoplasm</location>
    </subcellularLocation>
</comment>
<dbReference type="SUPFAM" id="SSF46785">
    <property type="entry name" value="Winged helix' DNA-binding domain"/>
    <property type="match status" value="1"/>
</dbReference>
<dbReference type="EMBL" id="AP018492">
    <property type="protein sequence ID" value="BBC61389.1"/>
    <property type="molecule type" value="Genomic_DNA"/>
</dbReference>
<dbReference type="GO" id="GO:0034618">
    <property type="term" value="F:arginine binding"/>
    <property type="evidence" value="ECO:0007669"/>
    <property type="project" value="InterPro"/>
</dbReference>
<comment type="similarity">
    <text evidence="2 7">Belongs to the ArgR family.</text>
</comment>
<feature type="domain" description="Arginine repressor C-terminal" evidence="10">
    <location>
        <begin position="81"/>
        <end position="147"/>
    </location>
</feature>
<keyword evidence="3 7" id="KW-0963">Cytoplasm</keyword>
<dbReference type="InterPro" id="IPR020899">
    <property type="entry name" value="Arg_repress_C"/>
</dbReference>
<reference evidence="11 12" key="1">
    <citation type="submission" date="2018-01" db="EMBL/GenBank/DDBJ databases">
        <title>Whole genome sequence of Melissococcus plutonius DAT561.</title>
        <authorList>
            <person name="Okumura K."/>
            <person name="Takamatsu D."/>
            <person name="Okura M."/>
        </authorList>
    </citation>
    <scope>NUCLEOTIDE SEQUENCE [LARGE SCALE GENOMIC DNA]</scope>
    <source>
        <strain evidence="11 12">DAT561</strain>
    </source>
</reference>
<evidence type="ECO:0000256" key="1">
    <source>
        <dbReference type="ARBA" id="ARBA00004496"/>
    </source>
</evidence>
<accession>A0A2Z5Y3G0</accession>
<dbReference type="PRINTS" id="PR01467">
    <property type="entry name" value="ARGREPRESSOR"/>
</dbReference>
<gene>
    <name evidence="7" type="primary">argR</name>
    <name evidence="11" type="ORF">DAT561_1284</name>
</gene>
<evidence type="ECO:0000256" key="3">
    <source>
        <dbReference type="ARBA" id="ARBA00022490"/>
    </source>
</evidence>
<keyword evidence="7" id="KW-0028">Amino-acid biosynthesis</keyword>
<dbReference type="GO" id="GO:1900079">
    <property type="term" value="P:regulation of arginine biosynthetic process"/>
    <property type="evidence" value="ECO:0007669"/>
    <property type="project" value="UniProtKB-UniRule"/>
</dbReference>
<dbReference type="SUPFAM" id="SSF55252">
    <property type="entry name" value="C-terminal domain of arginine repressor"/>
    <property type="match status" value="1"/>
</dbReference>
<keyword evidence="4 7" id="KW-0805">Transcription regulation</keyword>
<evidence type="ECO:0000256" key="4">
    <source>
        <dbReference type="ARBA" id="ARBA00023015"/>
    </source>
</evidence>
<evidence type="ECO:0000256" key="5">
    <source>
        <dbReference type="ARBA" id="ARBA00023125"/>
    </source>
</evidence>
<comment type="function">
    <text evidence="7">Regulates arginine biosynthesis genes.</text>
</comment>
<organism evidence="11 12">
    <name type="scientific">Melissococcus plutonius</name>
    <dbReference type="NCBI Taxonomy" id="33970"/>
    <lineage>
        <taxon>Bacteria</taxon>
        <taxon>Bacillati</taxon>
        <taxon>Bacillota</taxon>
        <taxon>Bacilli</taxon>
        <taxon>Lactobacillales</taxon>
        <taxon>Enterococcaceae</taxon>
        <taxon>Melissococcus</taxon>
    </lineage>
</organism>
<dbReference type="GO" id="GO:0005737">
    <property type="term" value="C:cytoplasm"/>
    <property type="evidence" value="ECO:0007669"/>
    <property type="project" value="UniProtKB-SubCell"/>
</dbReference>
<proteinExistence type="inferred from homology"/>
<dbReference type="InterPro" id="IPR036390">
    <property type="entry name" value="WH_DNA-bd_sf"/>
</dbReference>
<dbReference type="InterPro" id="IPR036388">
    <property type="entry name" value="WH-like_DNA-bd_sf"/>
</dbReference>
<evidence type="ECO:0000256" key="6">
    <source>
        <dbReference type="ARBA" id="ARBA00023163"/>
    </source>
</evidence>
<dbReference type="UniPathway" id="UPA00068"/>
<keyword evidence="7" id="KW-0055">Arginine biosynthesis</keyword>
<comment type="pathway">
    <text evidence="7">Amino-acid biosynthesis; L-arginine biosynthesis [regulation].</text>
</comment>
<dbReference type="Proteomes" id="UP000269226">
    <property type="component" value="Chromosome"/>
</dbReference>
<sequence length="151" mass="17479">MKKIDRQQFIKQLIHQKEIETQDELIAYLHQAGIKATQATISRDIREMNIVKIPNGEKHMKYMILSPEASQDQEEKFKESIRDFVNSIEQIKFMVVIHTELGNAHVVTNLLDQAAYQEVAGTVAGEDTIIVLLHNEKEANYFTQKIKRLMN</sequence>
<dbReference type="NCBIfam" id="TIGR01529">
    <property type="entry name" value="argR_whole"/>
    <property type="match status" value="1"/>
</dbReference>
<evidence type="ECO:0000256" key="7">
    <source>
        <dbReference type="HAMAP-Rule" id="MF_00173"/>
    </source>
</evidence>
<feature type="domain" description="Arginine repressor DNA-binding" evidence="9">
    <location>
        <begin position="1"/>
        <end position="66"/>
    </location>
</feature>
<dbReference type="GO" id="GO:0006526">
    <property type="term" value="P:L-arginine biosynthetic process"/>
    <property type="evidence" value="ECO:0007669"/>
    <property type="project" value="UniProtKB-UniPathway"/>
</dbReference>
<evidence type="ECO:0000313" key="12">
    <source>
        <dbReference type="Proteomes" id="UP000269226"/>
    </source>
</evidence>
<keyword evidence="7" id="KW-0678">Repressor</keyword>
<dbReference type="AlphaFoldDB" id="A0A2Z5Y3G0"/>
<dbReference type="Gene3D" id="1.10.10.10">
    <property type="entry name" value="Winged helix-like DNA-binding domain superfamily/Winged helix DNA-binding domain"/>
    <property type="match status" value="1"/>
</dbReference>
<dbReference type="PANTHER" id="PTHR34471">
    <property type="entry name" value="ARGININE REPRESSOR"/>
    <property type="match status" value="1"/>
</dbReference>
<evidence type="ECO:0000256" key="8">
    <source>
        <dbReference type="NCBIfam" id="TIGR01529"/>
    </source>
</evidence>
<dbReference type="Gene3D" id="3.30.1360.40">
    <property type="match status" value="1"/>
</dbReference>
<dbReference type="RefSeq" id="WP_015695231.1">
    <property type="nucleotide sequence ID" value="NZ_AP018492.1"/>
</dbReference>
<dbReference type="GeneID" id="57043827"/>
<dbReference type="HAMAP" id="MF_00173">
    <property type="entry name" value="Arg_repressor"/>
    <property type="match status" value="1"/>
</dbReference>
<dbReference type="GO" id="GO:0051259">
    <property type="term" value="P:protein complex oligomerization"/>
    <property type="evidence" value="ECO:0007669"/>
    <property type="project" value="InterPro"/>
</dbReference>